<dbReference type="InterPro" id="IPR000772">
    <property type="entry name" value="Ricin_B_lectin"/>
</dbReference>
<dbReference type="AlphaFoldDB" id="A0A511JNG4"/>
<dbReference type="SMART" id="SM00458">
    <property type="entry name" value="RICIN"/>
    <property type="match status" value="1"/>
</dbReference>
<feature type="chain" id="PRO_5022130124" description="Ricin B lectin domain-containing protein" evidence="2">
    <location>
        <begin position="22"/>
        <end position="196"/>
    </location>
</feature>
<evidence type="ECO:0000256" key="1">
    <source>
        <dbReference type="SAM" id="MobiDB-lite"/>
    </source>
</evidence>
<feature type="region of interest" description="Disordered" evidence="1">
    <location>
        <begin position="147"/>
        <end position="169"/>
    </location>
</feature>
<feature type="domain" description="Ricin B lectin" evidence="3">
    <location>
        <begin position="38"/>
        <end position="188"/>
    </location>
</feature>
<evidence type="ECO:0000313" key="4">
    <source>
        <dbReference type="EMBL" id="GEL99526.1"/>
    </source>
</evidence>
<proteinExistence type="predicted"/>
<feature type="signal peptide" evidence="2">
    <location>
        <begin position="1"/>
        <end position="21"/>
    </location>
</feature>
<dbReference type="EMBL" id="BJWH01000018">
    <property type="protein sequence ID" value="GEL99526.1"/>
    <property type="molecule type" value="Genomic_DNA"/>
</dbReference>
<dbReference type="InterPro" id="IPR035992">
    <property type="entry name" value="Ricin_B-like_lectins"/>
</dbReference>
<evidence type="ECO:0000256" key="2">
    <source>
        <dbReference type="SAM" id="SignalP"/>
    </source>
</evidence>
<protein>
    <recommendedName>
        <fullName evidence="3">Ricin B lectin domain-containing protein</fullName>
    </recommendedName>
</protein>
<dbReference type="SUPFAM" id="SSF50370">
    <property type="entry name" value="Ricin B-like lectins"/>
    <property type="match status" value="1"/>
</dbReference>
<gene>
    <name evidence="4" type="ORF">CTE05_30730</name>
</gene>
<dbReference type="OrthoDB" id="9801455at2"/>
<sequence length="196" mass="20885">MLLLALVAMVGLVQAVGTTTAAWTNDARAAASSSGIMSGEEFQARGPGDKCLDIESRQNANNTSIRLYSCNNTPAQKWWLTTAGRIEAFREDPGDNGVTGVRCMQTSGNTNGATVYLMACPGNMTGNFRWRFVANADGTVQIRNQQGTNPATGDRCLSWQTPPPGTDPTPLTMRACGASGYGSSWRIEPYGTPPFP</sequence>
<accession>A0A511JNG4</accession>
<dbReference type="PROSITE" id="PS50231">
    <property type="entry name" value="RICIN_B_LECTIN"/>
    <property type="match status" value="1"/>
</dbReference>
<keyword evidence="5" id="KW-1185">Reference proteome</keyword>
<organism evidence="4 5">
    <name type="scientific">Cellulomonas terrae</name>
    <dbReference type="NCBI Taxonomy" id="311234"/>
    <lineage>
        <taxon>Bacteria</taxon>
        <taxon>Bacillati</taxon>
        <taxon>Actinomycetota</taxon>
        <taxon>Actinomycetes</taxon>
        <taxon>Micrococcales</taxon>
        <taxon>Cellulomonadaceae</taxon>
        <taxon>Cellulomonas</taxon>
    </lineage>
</organism>
<dbReference type="CDD" id="cd00161">
    <property type="entry name" value="beta-trefoil_Ricin-like"/>
    <property type="match status" value="1"/>
</dbReference>
<reference evidence="4 5" key="1">
    <citation type="submission" date="2019-07" db="EMBL/GenBank/DDBJ databases">
        <title>Whole genome shotgun sequence of Cellulomonas terrae NBRC 100819.</title>
        <authorList>
            <person name="Hosoyama A."/>
            <person name="Uohara A."/>
            <person name="Ohji S."/>
            <person name="Ichikawa N."/>
        </authorList>
    </citation>
    <scope>NUCLEOTIDE SEQUENCE [LARGE SCALE GENOMIC DNA]</scope>
    <source>
        <strain evidence="4 5">NBRC 100819</strain>
    </source>
</reference>
<comment type="caution">
    <text evidence="4">The sequence shown here is derived from an EMBL/GenBank/DDBJ whole genome shotgun (WGS) entry which is preliminary data.</text>
</comment>
<dbReference type="RefSeq" id="WP_146847172.1">
    <property type="nucleotide sequence ID" value="NZ_BJWH01000018.1"/>
</dbReference>
<dbReference type="Proteomes" id="UP000321049">
    <property type="component" value="Unassembled WGS sequence"/>
</dbReference>
<evidence type="ECO:0000259" key="3">
    <source>
        <dbReference type="SMART" id="SM00458"/>
    </source>
</evidence>
<keyword evidence="2" id="KW-0732">Signal</keyword>
<dbReference type="Gene3D" id="2.80.10.50">
    <property type="match status" value="1"/>
</dbReference>
<name>A0A511JNG4_9CELL</name>
<evidence type="ECO:0000313" key="5">
    <source>
        <dbReference type="Proteomes" id="UP000321049"/>
    </source>
</evidence>